<feature type="compositionally biased region" description="Polar residues" evidence="2">
    <location>
        <begin position="521"/>
        <end position="534"/>
    </location>
</feature>
<reference evidence="3" key="1">
    <citation type="submission" date="2021-09" db="EMBL/GenBank/DDBJ databases">
        <authorList>
            <consortium name="AG Swart"/>
            <person name="Singh M."/>
            <person name="Singh A."/>
            <person name="Seah K."/>
            <person name="Emmerich C."/>
        </authorList>
    </citation>
    <scope>NUCLEOTIDE SEQUENCE</scope>
    <source>
        <strain evidence="3">ATCC30299</strain>
    </source>
</reference>
<keyword evidence="1" id="KW-0175">Coiled coil</keyword>
<gene>
    <name evidence="3" type="ORF">BSTOLATCC_MIC17709</name>
</gene>
<sequence>MIIKKFEPEEPIANDTTSSKRIFSFTEIIVNEIEIAKLPTISNKSSGKLSRKNSKSLGNSMVIEKPSVSWNDFVRRNLTPKPKIMSTFLKQKLEQLNQSVEAEFTRSQSSKDVLKMAQNLENSSFVKQKLNEFENVVLVKKNIFNKIHHDVNLKKRYLKELEKELEYLEQSNPDTIDNENLLEYRANEHKEMMQGLNNELYYQEILNFMINTRVADLKTKVAPINALKKEMNLLSGKIDEFKSHHQKLCEEIVEIEEEAKAIFSQMKEEKTEREQKINAELSTLKDSYRLEFCLSRERKWNKLQEKYKHDQKQLVVFERLLNNLQGDQSIKEEINRIEKKLQKQEEKFGTVQRATNIISVADMHPYFLYLDEIKTKLNENAQNAQERIEMLNQERLFLSQQLNELLYQNEGFGASCTDVEMMDNKCKDLVIFINDYEKMIEKQEEVIVAFINSISRLTKQLGITKENNEINRDNLNDWIKLCENKLDSFIQIIKKESFLLNVESVNTSKSFVRSPTFLNLNNRRPESSEPNNSGKSDKKLKFFKRSSVKLLTRFKKDSQS</sequence>
<protein>
    <submittedName>
        <fullName evidence="3">Uncharacterized protein</fullName>
    </submittedName>
</protein>
<evidence type="ECO:0000313" key="3">
    <source>
        <dbReference type="EMBL" id="CAG9317087.1"/>
    </source>
</evidence>
<comment type="caution">
    <text evidence="3">The sequence shown here is derived from an EMBL/GenBank/DDBJ whole genome shotgun (WGS) entry which is preliminary data.</text>
</comment>
<feature type="coiled-coil region" evidence="1">
    <location>
        <begin position="327"/>
        <end position="408"/>
    </location>
</feature>
<keyword evidence="4" id="KW-1185">Reference proteome</keyword>
<evidence type="ECO:0000256" key="2">
    <source>
        <dbReference type="SAM" id="MobiDB-lite"/>
    </source>
</evidence>
<dbReference type="Proteomes" id="UP001162131">
    <property type="component" value="Unassembled WGS sequence"/>
</dbReference>
<proteinExistence type="predicted"/>
<evidence type="ECO:0000256" key="1">
    <source>
        <dbReference type="SAM" id="Coils"/>
    </source>
</evidence>
<feature type="region of interest" description="Disordered" evidence="2">
    <location>
        <begin position="521"/>
        <end position="541"/>
    </location>
</feature>
<dbReference type="AlphaFoldDB" id="A0AAU9ITS5"/>
<evidence type="ECO:0000313" key="4">
    <source>
        <dbReference type="Proteomes" id="UP001162131"/>
    </source>
</evidence>
<organism evidence="3 4">
    <name type="scientific">Blepharisma stoltei</name>
    <dbReference type="NCBI Taxonomy" id="1481888"/>
    <lineage>
        <taxon>Eukaryota</taxon>
        <taxon>Sar</taxon>
        <taxon>Alveolata</taxon>
        <taxon>Ciliophora</taxon>
        <taxon>Postciliodesmatophora</taxon>
        <taxon>Heterotrichea</taxon>
        <taxon>Heterotrichida</taxon>
        <taxon>Blepharismidae</taxon>
        <taxon>Blepharisma</taxon>
    </lineage>
</organism>
<feature type="coiled-coil region" evidence="1">
    <location>
        <begin position="224"/>
        <end position="287"/>
    </location>
</feature>
<name>A0AAU9ITS5_9CILI</name>
<dbReference type="EMBL" id="CAJZBQ010000017">
    <property type="protein sequence ID" value="CAG9317087.1"/>
    <property type="molecule type" value="Genomic_DNA"/>
</dbReference>
<feature type="coiled-coil region" evidence="1">
    <location>
        <begin position="151"/>
        <end position="178"/>
    </location>
</feature>
<accession>A0AAU9ITS5</accession>